<dbReference type="RefSeq" id="WP_162445649.1">
    <property type="nucleotide sequence ID" value="NZ_CP048222.1"/>
</dbReference>
<dbReference type="GO" id="GO:0005975">
    <property type="term" value="P:carbohydrate metabolic process"/>
    <property type="evidence" value="ECO:0007669"/>
    <property type="project" value="InterPro"/>
</dbReference>
<keyword evidence="3 5" id="KW-0378">Hydrolase</keyword>
<dbReference type="CDD" id="cd08981">
    <property type="entry name" value="GH43_Bt1873-like"/>
    <property type="match status" value="1"/>
</dbReference>
<keyword evidence="6" id="KW-0732">Signal</keyword>
<dbReference type="InterPro" id="IPR006710">
    <property type="entry name" value="Glyco_hydro_43"/>
</dbReference>
<accession>A0A6C0GNQ2</accession>
<dbReference type="InterPro" id="IPR023296">
    <property type="entry name" value="Glyco_hydro_beta-prop_sf"/>
</dbReference>
<evidence type="ECO:0000256" key="3">
    <source>
        <dbReference type="ARBA" id="ARBA00022801"/>
    </source>
</evidence>
<dbReference type="Gene3D" id="2.115.10.20">
    <property type="entry name" value="Glycosyl hydrolase domain, family 43"/>
    <property type="match status" value="1"/>
</dbReference>
<keyword evidence="8" id="KW-1185">Reference proteome</keyword>
<dbReference type="KEGG" id="rhoz:GXP67_24955"/>
<comment type="pathway">
    <text evidence="1">Glycan metabolism; L-arabinan degradation.</text>
</comment>
<dbReference type="EMBL" id="CP048222">
    <property type="protein sequence ID" value="QHT69665.1"/>
    <property type="molecule type" value="Genomic_DNA"/>
</dbReference>
<dbReference type="InterPro" id="IPR050727">
    <property type="entry name" value="GH43_arabinanases"/>
</dbReference>
<comment type="similarity">
    <text evidence="2 5">Belongs to the glycosyl hydrolase 43 family.</text>
</comment>
<evidence type="ECO:0000256" key="1">
    <source>
        <dbReference type="ARBA" id="ARBA00004834"/>
    </source>
</evidence>
<evidence type="ECO:0000313" key="8">
    <source>
        <dbReference type="Proteomes" id="UP000480178"/>
    </source>
</evidence>
<dbReference type="GO" id="GO:0004553">
    <property type="term" value="F:hydrolase activity, hydrolyzing O-glycosyl compounds"/>
    <property type="evidence" value="ECO:0007669"/>
    <property type="project" value="InterPro"/>
</dbReference>
<sequence length="333" mass="38107">MKNPGLTLLACLFFSFLLKAQENRLSPVRQNIPLDSIVLSDPFILTDPKTKLYYMTGTGGMLWKSKDLKLWDGPYKVTQTDSNSWMGPKPMIWAAEIHAFKNKYYYFATFTNRSVKIDTVKDNIIERRACHVLVGDKPEGPYLPMKDPTYLPAHMPTLDGTLWIDKDGKPYMVYCYEWLQNLNGTIEKIEMKPDLSGTIDTGKVLFRASDAPWSREKDEKGKDRPNKVTDGPYLFYTKTGRLGMIWTSWIYDVYTQGVAYSESGTLDGPWIQEKDPITPPNYGHGMLFRTLEGKLLMCIHSHKSVNGRNRRIPHLFEADVSSDKLVVGKPYLP</sequence>
<dbReference type="AlphaFoldDB" id="A0A6C0GNQ2"/>
<evidence type="ECO:0000256" key="5">
    <source>
        <dbReference type="RuleBase" id="RU361187"/>
    </source>
</evidence>
<protein>
    <submittedName>
        <fullName evidence="7">Family 43 glycosylhydrolase</fullName>
    </submittedName>
</protein>
<name>A0A6C0GNQ2_9BACT</name>
<dbReference type="SUPFAM" id="SSF75005">
    <property type="entry name" value="Arabinanase/levansucrase/invertase"/>
    <property type="match status" value="1"/>
</dbReference>
<dbReference type="PANTHER" id="PTHR43301:SF3">
    <property type="entry name" value="ARABINAN ENDO-1,5-ALPHA-L-ARABINOSIDASE A-RELATED"/>
    <property type="match status" value="1"/>
</dbReference>
<organism evidence="7 8">
    <name type="scientific">Rhodocytophaga rosea</name>
    <dbReference type="NCBI Taxonomy" id="2704465"/>
    <lineage>
        <taxon>Bacteria</taxon>
        <taxon>Pseudomonadati</taxon>
        <taxon>Bacteroidota</taxon>
        <taxon>Cytophagia</taxon>
        <taxon>Cytophagales</taxon>
        <taxon>Rhodocytophagaceae</taxon>
        <taxon>Rhodocytophaga</taxon>
    </lineage>
</organism>
<evidence type="ECO:0000313" key="7">
    <source>
        <dbReference type="EMBL" id="QHT69665.1"/>
    </source>
</evidence>
<evidence type="ECO:0000256" key="6">
    <source>
        <dbReference type="SAM" id="SignalP"/>
    </source>
</evidence>
<feature type="chain" id="PRO_5025652098" evidence="6">
    <location>
        <begin position="21"/>
        <end position="333"/>
    </location>
</feature>
<gene>
    <name evidence="7" type="ORF">GXP67_24955</name>
</gene>
<evidence type="ECO:0000256" key="2">
    <source>
        <dbReference type="ARBA" id="ARBA00009865"/>
    </source>
</evidence>
<evidence type="ECO:0000256" key="4">
    <source>
        <dbReference type="ARBA" id="ARBA00023295"/>
    </source>
</evidence>
<keyword evidence="4 5" id="KW-0326">Glycosidase</keyword>
<proteinExistence type="inferred from homology"/>
<feature type="signal peptide" evidence="6">
    <location>
        <begin position="1"/>
        <end position="20"/>
    </location>
</feature>
<reference evidence="7 8" key="1">
    <citation type="submission" date="2020-01" db="EMBL/GenBank/DDBJ databases">
        <authorList>
            <person name="Kim M.K."/>
        </authorList>
    </citation>
    <scope>NUCLEOTIDE SEQUENCE [LARGE SCALE GENOMIC DNA]</scope>
    <source>
        <strain evidence="7 8">172606-1</strain>
    </source>
</reference>
<dbReference type="Pfam" id="PF04616">
    <property type="entry name" value="Glyco_hydro_43"/>
    <property type="match status" value="1"/>
</dbReference>
<dbReference type="Proteomes" id="UP000480178">
    <property type="component" value="Chromosome"/>
</dbReference>
<dbReference type="PANTHER" id="PTHR43301">
    <property type="entry name" value="ARABINAN ENDO-1,5-ALPHA-L-ARABINOSIDASE"/>
    <property type="match status" value="1"/>
</dbReference>